<name>E0RXA5_BUTPB</name>
<organism evidence="3 4">
    <name type="scientific">Butyrivibrio proteoclasticus (strain ATCC 51982 / DSM 14932 / B316)</name>
    <name type="common">Clostridium proteoclasticum</name>
    <dbReference type="NCBI Taxonomy" id="515622"/>
    <lineage>
        <taxon>Bacteria</taxon>
        <taxon>Bacillati</taxon>
        <taxon>Bacillota</taxon>
        <taxon>Clostridia</taxon>
        <taxon>Lachnospirales</taxon>
        <taxon>Lachnospiraceae</taxon>
        <taxon>Butyrivibrio</taxon>
    </lineage>
</organism>
<evidence type="ECO:0008006" key="5">
    <source>
        <dbReference type="Google" id="ProtNLM"/>
    </source>
</evidence>
<gene>
    <name evidence="3" type="ordered locus">bpr_I2583</name>
</gene>
<sequence>MKRFKALVLAGITAAMLIGCGNSDDDAVVGISIEKLEDVAPVVEASVEASVEEANEDMPPQEGMVRSYFTNEWVDESVNTNRPLAVMFPINKEAQPQYGLSNVAVFYEIMEEGSMSRQMGILENWQNLDRIGNIRSIRDYFIYAALEYDPVIIHFGGPELYVSGVLTGKNRPDGVDDVDNLNGVGGKAMGPDYGAFFRVPEGSTSEHTAFTDGAHVSSAIEKAGFSQTHRSEYFQDGPHFTFTGYTNPNTLDDYADAVEATEIDMAGCYPVTKSALKYDPEKEVYLKSLYGEAQKDAVTGEQLAFSNVIIQRTYHEVRDSNGYLAYQMHDKTRDGYYITKGKMIHMTWEKTSDYSPTKYYDDNGQEITFNTGKTMIFVVQEKGGSFSKFEVNGTTYED</sequence>
<evidence type="ECO:0000313" key="4">
    <source>
        <dbReference type="Proteomes" id="UP000001299"/>
    </source>
</evidence>
<evidence type="ECO:0000259" key="1">
    <source>
        <dbReference type="Pfam" id="PF11258"/>
    </source>
</evidence>
<dbReference type="Pfam" id="PF17479">
    <property type="entry name" value="DUF3048_C"/>
    <property type="match status" value="1"/>
</dbReference>
<evidence type="ECO:0000313" key="3">
    <source>
        <dbReference type="EMBL" id="ADL35316.1"/>
    </source>
</evidence>
<evidence type="ECO:0000259" key="2">
    <source>
        <dbReference type="Pfam" id="PF17479"/>
    </source>
</evidence>
<dbReference type="Gene3D" id="3.50.90.10">
    <property type="entry name" value="YerB-like"/>
    <property type="match status" value="1"/>
</dbReference>
<dbReference type="STRING" id="515622.bpr_I2583"/>
<dbReference type="RefSeq" id="WP_013281969.1">
    <property type="nucleotide sequence ID" value="NC_014387.1"/>
</dbReference>
<dbReference type="eggNOG" id="COG1470">
    <property type="taxonomic scope" value="Bacteria"/>
</dbReference>
<proteinExistence type="predicted"/>
<dbReference type="SUPFAM" id="SSF159774">
    <property type="entry name" value="YerB-like"/>
    <property type="match status" value="1"/>
</dbReference>
<dbReference type="Proteomes" id="UP000001299">
    <property type="component" value="Chromosome 1"/>
</dbReference>
<feature type="domain" description="DUF3048" evidence="1">
    <location>
        <begin position="69"/>
        <end position="226"/>
    </location>
</feature>
<protein>
    <recommendedName>
        <fullName evidence="5">DUF3048 domain-containing protein</fullName>
    </recommendedName>
</protein>
<feature type="domain" description="DUF3048" evidence="2">
    <location>
        <begin position="274"/>
        <end position="376"/>
    </location>
</feature>
<dbReference type="AlphaFoldDB" id="E0RXA5"/>
<dbReference type="HOGENOM" id="CLU_045984_2_0_9"/>
<keyword evidence="4" id="KW-1185">Reference proteome</keyword>
<accession>E0RXA5</accession>
<dbReference type="PROSITE" id="PS51257">
    <property type="entry name" value="PROKAR_LIPOPROTEIN"/>
    <property type="match status" value="1"/>
</dbReference>
<dbReference type="KEGG" id="bpb:bpr_I2583"/>
<dbReference type="EMBL" id="CP001810">
    <property type="protein sequence ID" value="ADL35316.1"/>
    <property type="molecule type" value="Genomic_DNA"/>
</dbReference>
<dbReference type="InterPro" id="IPR035328">
    <property type="entry name" value="DUF3048_C"/>
</dbReference>
<dbReference type="InterPro" id="IPR023158">
    <property type="entry name" value="YerB-like_sf"/>
</dbReference>
<dbReference type="InterPro" id="IPR021416">
    <property type="entry name" value="DUF3048_N"/>
</dbReference>
<dbReference type="Pfam" id="PF11258">
    <property type="entry name" value="DUF3048"/>
    <property type="match status" value="1"/>
</dbReference>
<reference evidence="3 4" key="1">
    <citation type="journal article" date="2010" name="PLoS ONE">
        <title>The glycobiome of the rumen bacterium Butyrivibrio proteoclasticus B316(T) highlights adaptation to a polysaccharide-rich environment.</title>
        <authorList>
            <person name="Kelly W.J."/>
            <person name="Leahy S.C."/>
            <person name="Altermann E."/>
            <person name="Yeoman C.J."/>
            <person name="Dunne J.C."/>
            <person name="Kong Z."/>
            <person name="Pacheco D.M."/>
            <person name="Li D."/>
            <person name="Noel S.J."/>
            <person name="Moon C.D."/>
            <person name="Cookson A.L."/>
            <person name="Attwood G.T."/>
        </authorList>
    </citation>
    <scope>NUCLEOTIDE SEQUENCE [LARGE SCALE GENOMIC DNA]</scope>
    <source>
        <strain evidence="4">ATCC 51982 / DSM 14932 / B316</strain>
    </source>
</reference>